<evidence type="ECO:0000313" key="2">
    <source>
        <dbReference type="EMBL" id="GBP11322.1"/>
    </source>
</evidence>
<dbReference type="EMBL" id="BGZK01000046">
    <property type="protein sequence ID" value="GBP11322.1"/>
    <property type="molecule type" value="Genomic_DNA"/>
</dbReference>
<keyword evidence="3" id="KW-1185">Reference proteome</keyword>
<dbReference type="AlphaFoldDB" id="A0A4C1TA50"/>
<feature type="region of interest" description="Disordered" evidence="1">
    <location>
        <begin position="60"/>
        <end position="103"/>
    </location>
</feature>
<comment type="caution">
    <text evidence="2">The sequence shown here is derived from an EMBL/GenBank/DDBJ whole genome shotgun (WGS) entry which is preliminary data.</text>
</comment>
<protein>
    <submittedName>
        <fullName evidence="2">Uncharacterized protein</fullName>
    </submittedName>
</protein>
<gene>
    <name evidence="2" type="ORF">EVAR_92853_1</name>
</gene>
<reference evidence="2 3" key="1">
    <citation type="journal article" date="2019" name="Commun. Biol.">
        <title>The bagworm genome reveals a unique fibroin gene that provides high tensile strength.</title>
        <authorList>
            <person name="Kono N."/>
            <person name="Nakamura H."/>
            <person name="Ohtoshi R."/>
            <person name="Tomita M."/>
            <person name="Numata K."/>
            <person name="Arakawa K."/>
        </authorList>
    </citation>
    <scope>NUCLEOTIDE SEQUENCE [LARGE SCALE GENOMIC DNA]</scope>
</reference>
<proteinExistence type="predicted"/>
<dbReference type="Proteomes" id="UP000299102">
    <property type="component" value="Unassembled WGS sequence"/>
</dbReference>
<accession>A0A4C1TA50</accession>
<organism evidence="2 3">
    <name type="scientific">Eumeta variegata</name>
    <name type="common">Bagworm moth</name>
    <name type="synonym">Eumeta japonica</name>
    <dbReference type="NCBI Taxonomy" id="151549"/>
    <lineage>
        <taxon>Eukaryota</taxon>
        <taxon>Metazoa</taxon>
        <taxon>Ecdysozoa</taxon>
        <taxon>Arthropoda</taxon>
        <taxon>Hexapoda</taxon>
        <taxon>Insecta</taxon>
        <taxon>Pterygota</taxon>
        <taxon>Neoptera</taxon>
        <taxon>Endopterygota</taxon>
        <taxon>Lepidoptera</taxon>
        <taxon>Glossata</taxon>
        <taxon>Ditrysia</taxon>
        <taxon>Tineoidea</taxon>
        <taxon>Psychidae</taxon>
        <taxon>Oiketicinae</taxon>
        <taxon>Eumeta</taxon>
    </lineage>
</organism>
<evidence type="ECO:0000313" key="3">
    <source>
        <dbReference type="Proteomes" id="UP000299102"/>
    </source>
</evidence>
<sequence>MQEPDHPHYTIRSRMVCRESKLSCRLRTSSPRGPCMGDVILSSARAQPRAQLVDYALDGRHGASDEAGDTSNGRPWRAPRDLGTRQRTVMARRPRTPTANTHW</sequence>
<name>A0A4C1TA50_EUMVA</name>
<evidence type="ECO:0000256" key="1">
    <source>
        <dbReference type="SAM" id="MobiDB-lite"/>
    </source>
</evidence>